<comment type="caution">
    <text evidence="1">The sequence shown here is derived from an EMBL/GenBank/DDBJ whole genome shotgun (WGS) entry which is preliminary data.</text>
</comment>
<protein>
    <submittedName>
        <fullName evidence="1">Uncharacterized protein</fullName>
    </submittedName>
</protein>
<proteinExistence type="predicted"/>
<name>A0A0Q0CIY5_PSEAP</name>
<dbReference type="EMBL" id="RBPX01000212">
    <property type="protein sequence ID" value="RMO64130.1"/>
    <property type="molecule type" value="Genomic_DNA"/>
</dbReference>
<accession>A0A0Q0CIY5</accession>
<evidence type="ECO:0000313" key="1">
    <source>
        <dbReference type="EMBL" id="RMO64130.1"/>
    </source>
</evidence>
<gene>
    <name evidence="1" type="ORF">ALQ37_03144</name>
</gene>
<dbReference type="RefSeq" id="WP_057444977.1">
    <property type="nucleotide sequence ID" value="NZ_JBPDVE010000001.1"/>
</dbReference>
<organism evidence="1 2">
    <name type="scientific">Pseudomonas syringae pv. aptata</name>
    <dbReference type="NCBI Taxonomy" id="83167"/>
    <lineage>
        <taxon>Bacteria</taxon>
        <taxon>Pseudomonadati</taxon>
        <taxon>Pseudomonadota</taxon>
        <taxon>Gammaproteobacteria</taxon>
        <taxon>Pseudomonadales</taxon>
        <taxon>Pseudomonadaceae</taxon>
        <taxon>Pseudomonas</taxon>
        <taxon>Pseudomonas syringae</taxon>
    </lineage>
</organism>
<evidence type="ECO:0000313" key="2">
    <source>
        <dbReference type="Proteomes" id="UP000274541"/>
    </source>
</evidence>
<reference evidence="1 2" key="1">
    <citation type="submission" date="2018-08" db="EMBL/GenBank/DDBJ databases">
        <title>Recombination of ecologically and evolutionarily significant loci maintains genetic cohesion in the Pseudomonas syringae species complex.</title>
        <authorList>
            <person name="Dillon M."/>
            <person name="Thakur S."/>
            <person name="Almeida R.N.D."/>
            <person name="Weir B.S."/>
            <person name="Guttman D.S."/>
        </authorList>
    </citation>
    <scope>NUCLEOTIDE SEQUENCE [LARGE SCALE GENOMIC DNA]</scope>
    <source>
        <strain evidence="1 2">ICMP 4388</strain>
    </source>
</reference>
<sequence length="203" mass="23394">MNAREANLIAHRYQARAQAFNDLHALLAPFFRRTPLAASMNEISECVSEALHANTLCGWLPDFGDFDELEALVGEIRRDGGRKRFTSLNDIPTHLREHFDDTDEAFTKFANEIREECRDGYDSLLEQQEILNEHLESVRFDQVFAFDEDSLEVETTRLINQVFDHLHTQWLAYEKLARSLVGMAHLIDEPDPDKGLTEALLFD</sequence>
<dbReference type="AlphaFoldDB" id="A0A0Q0CIY5"/>
<dbReference type="Proteomes" id="UP000274541">
    <property type="component" value="Unassembled WGS sequence"/>
</dbReference>